<dbReference type="SUPFAM" id="SSF54160">
    <property type="entry name" value="Chromo domain-like"/>
    <property type="match status" value="1"/>
</dbReference>
<dbReference type="SMART" id="SM00743">
    <property type="entry name" value="Agenet"/>
    <property type="match status" value="1"/>
</dbReference>
<feature type="compositionally biased region" description="Acidic residues" evidence="1">
    <location>
        <begin position="207"/>
        <end position="219"/>
    </location>
</feature>
<dbReference type="EMBL" id="CP144754">
    <property type="protein sequence ID" value="WVZ96190.1"/>
    <property type="molecule type" value="Genomic_DNA"/>
</dbReference>
<dbReference type="Pfam" id="PF05641">
    <property type="entry name" value="Agenet"/>
    <property type="match status" value="1"/>
</dbReference>
<feature type="region of interest" description="Disordered" evidence="1">
    <location>
        <begin position="193"/>
        <end position="299"/>
    </location>
</feature>
<feature type="compositionally biased region" description="Polar residues" evidence="1">
    <location>
        <begin position="221"/>
        <end position="233"/>
    </location>
</feature>
<sequence length="330" mass="36602">MDLLLPYKIGDHAESKSSVIGFRGAWFRCKVLNMRVNDLGYLEYYLKYIDYDEEEMEWVGVFQKNPASSNQNSGESTEIMIRPSFPQWYYGHEVPEQLPVSDVTAIVDETWKVGDLVDWFKQGCFWSGKITKLLNKDMIKIELPAPPIGEGRCYSAKRKDLRPTLEWSLAKGWTVPLAQAKGKSWHTARLLQHYRSEPDKSTSGDETSSDDEDGGDENGDVQQSVSRASNVPQEASGPMVPASPPATNSASSQNARKDVAPRSQPAGAGISVRQEPGVGTTAEQEQGSSLSEGEVDDGADEYLEKLDTIEARIKYFLERTHLASKDASGK</sequence>
<evidence type="ECO:0000313" key="3">
    <source>
        <dbReference type="EMBL" id="WVZ96190.1"/>
    </source>
</evidence>
<accession>A0AAQ3XFD1</accession>
<feature type="domain" description="Agenet" evidence="2">
    <location>
        <begin position="109"/>
        <end position="169"/>
    </location>
</feature>
<dbReference type="InterPro" id="IPR014002">
    <property type="entry name" value="Agenet_dom_plant"/>
</dbReference>
<dbReference type="PANTHER" id="PTHR36805:SF7">
    <property type="entry name" value="AGENET DOMAIN-CONTAINING PROTEIN"/>
    <property type="match status" value="1"/>
</dbReference>
<evidence type="ECO:0000256" key="1">
    <source>
        <dbReference type="SAM" id="MobiDB-lite"/>
    </source>
</evidence>
<proteinExistence type="predicted"/>
<feature type="compositionally biased region" description="Basic and acidic residues" evidence="1">
    <location>
        <begin position="194"/>
        <end position="203"/>
    </location>
</feature>
<keyword evidence="4" id="KW-1185">Reference proteome</keyword>
<dbReference type="PANTHER" id="PTHR36805">
    <property type="entry name" value="AGENET DOMAIN-CONTAINING PROTEIN"/>
    <property type="match status" value="1"/>
</dbReference>
<protein>
    <recommendedName>
        <fullName evidence="2">Agenet domain-containing protein</fullName>
    </recommendedName>
</protein>
<feature type="compositionally biased region" description="Low complexity" evidence="1">
    <location>
        <begin position="283"/>
        <end position="292"/>
    </location>
</feature>
<evidence type="ECO:0000313" key="4">
    <source>
        <dbReference type="Proteomes" id="UP001341281"/>
    </source>
</evidence>
<dbReference type="Proteomes" id="UP001341281">
    <property type="component" value="Chromosome 10"/>
</dbReference>
<evidence type="ECO:0000259" key="2">
    <source>
        <dbReference type="SMART" id="SM00743"/>
    </source>
</evidence>
<reference evidence="3 4" key="1">
    <citation type="submission" date="2024-02" db="EMBL/GenBank/DDBJ databases">
        <title>High-quality chromosome-scale genome assembly of Pensacola bahiagrass (Paspalum notatum Flugge var. saurae).</title>
        <authorList>
            <person name="Vega J.M."/>
            <person name="Podio M."/>
            <person name="Orjuela J."/>
            <person name="Siena L.A."/>
            <person name="Pessino S.C."/>
            <person name="Combes M.C."/>
            <person name="Mariac C."/>
            <person name="Albertini E."/>
            <person name="Pupilli F."/>
            <person name="Ortiz J.P.A."/>
            <person name="Leblanc O."/>
        </authorList>
    </citation>
    <scope>NUCLEOTIDE SEQUENCE [LARGE SCALE GENOMIC DNA]</scope>
    <source>
        <strain evidence="3">R1</strain>
        <tissue evidence="3">Leaf</tissue>
    </source>
</reference>
<dbReference type="InterPro" id="IPR016197">
    <property type="entry name" value="Chromo-like_dom_sf"/>
</dbReference>
<dbReference type="AlphaFoldDB" id="A0AAQ3XFD1"/>
<name>A0AAQ3XFD1_PASNO</name>
<organism evidence="3 4">
    <name type="scientific">Paspalum notatum var. saurae</name>
    <dbReference type="NCBI Taxonomy" id="547442"/>
    <lineage>
        <taxon>Eukaryota</taxon>
        <taxon>Viridiplantae</taxon>
        <taxon>Streptophyta</taxon>
        <taxon>Embryophyta</taxon>
        <taxon>Tracheophyta</taxon>
        <taxon>Spermatophyta</taxon>
        <taxon>Magnoliopsida</taxon>
        <taxon>Liliopsida</taxon>
        <taxon>Poales</taxon>
        <taxon>Poaceae</taxon>
        <taxon>PACMAD clade</taxon>
        <taxon>Panicoideae</taxon>
        <taxon>Andropogonodae</taxon>
        <taxon>Paspaleae</taxon>
        <taxon>Paspalinae</taxon>
        <taxon>Paspalum</taxon>
    </lineage>
</organism>
<dbReference type="InterPro" id="IPR008395">
    <property type="entry name" value="Agenet-like_dom"/>
</dbReference>
<feature type="compositionally biased region" description="Low complexity" evidence="1">
    <location>
        <begin position="245"/>
        <end position="254"/>
    </location>
</feature>
<gene>
    <name evidence="3" type="ORF">U9M48_041859</name>
</gene>